<dbReference type="SUPFAM" id="SSF55781">
    <property type="entry name" value="GAF domain-like"/>
    <property type="match status" value="1"/>
</dbReference>
<dbReference type="Pfam" id="PF01614">
    <property type="entry name" value="IclR_C"/>
    <property type="match status" value="1"/>
</dbReference>
<dbReference type="Gene3D" id="1.10.10.10">
    <property type="entry name" value="Winged helix-like DNA-binding domain superfamily/Winged helix DNA-binding domain"/>
    <property type="match status" value="1"/>
</dbReference>
<name>A0A7Z0ACD0_9MICO</name>
<evidence type="ECO:0000256" key="3">
    <source>
        <dbReference type="ARBA" id="ARBA00023163"/>
    </source>
</evidence>
<dbReference type="InterPro" id="IPR029016">
    <property type="entry name" value="GAF-like_dom_sf"/>
</dbReference>
<keyword evidence="1" id="KW-0805">Transcription regulation</keyword>
<feature type="domain" description="HTH iclR-type" evidence="4">
    <location>
        <begin position="1"/>
        <end position="54"/>
    </location>
</feature>
<dbReference type="SMART" id="SM00346">
    <property type="entry name" value="HTH_ICLR"/>
    <property type="match status" value="1"/>
</dbReference>
<dbReference type="RefSeq" id="WP_179426886.1">
    <property type="nucleotide sequence ID" value="NZ_JACBZP010000001.1"/>
</dbReference>
<comment type="caution">
    <text evidence="6">The sequence shown here is derived from an EMBL/GenBank/DDBJ whole genome shotgun (WGS) entry which is preliminary data.</text>
</comment>
<dbReference type="GO" id="GO:0045892">
    <property type="term" value="P:negative regulation of DNA-templated transcription"/>
    <property type="evidence" value="ECO:0007669"/>
    <property type="project" value="TreeGrafter"/>
</dbReference>
<dbReference type="InterPro" id="IPR005471">
    <property type="entry name" value="Tscrpt_reg_IclR_N"/>
</dbReference>
<dbReference type="InterPro" id="IPR014757">
    <property type="entry name" value="Tscrpt_reg_IclR_C"/>
</dbReference>
<dbReference type="InterPro" id="IPR050707">
    <property type="entry name" value="HTH_MetabolicPath_Reg"/>
</dbReference>
<sequence>MGILNAYAPGDRALTPQAVAERVGLPLPTVYRLMHSLAAHGMLEKTGAGFRLGLALLRLGARVTASIDLRQVVTPYLESLNAATGENAELHVLRGETRVSIESVLSAQNLRPIVQIGETLPIHVGASGRALLAWMPAERAIELAKASAHRFGGLDHTNWTQFNDLLAAARRDGWTESESERADGVAALAAPIFGLNGTVAGALVLSGPSARLTARVRAEFAPLIRQAGKEASLAAGFIDTTEQDERARGGAERD</sequence>
<dbReference type="InterPro" id="IPR036388">
    <property type="entry name" value="WH-like_DNA-bd_sf"/>
</dbReference>
<dbReference type="AlphaFoldDB" id="A0A7Z0ACD0"/>
<evidence type="ECO:0000259" key="4">
    <source>
        <dbReference type="PROSITE" id="PS51077"/>
    </source>
</evidence>
<keyword evidence="3" id="KW-0804">Transcription</keyword>
<dbReference type="Proteomes" id="UP000539111">
    <property type="component" value="Unassembled WGS sequence"/>
</dbReference>
<evidence type="ECO:0000256" key="1">
    <source>
        <dbReference type="ARBA" id="ARBA00023015"/>
    </source>
</evidence>
<dbReference type="PANTHER" id="PTHR30136">
    <property type="entry name" value="HELIX-TURN-HELIX TRANSCRIPTIONAL REGULATOR, ICLR FAMILY"/>
    <property type="match status" value="1"/>
</dbReference>
<dbReference type="Pfam" id="PF09339">
    <property type="entry name" value="HTH_IclR"/>
    <property type="match status" value="1"/>
</dbReference>
<gene>
    <name evidence="6" type="ORF">BJY26_001429</name>
</gene>
<reference evidence="6 7" key="1">
    <citation type="submission" date="2020-07" db="EMBL/GenBank/DDBJ databases">
        <title>Sequencing the genomes of 1000 actinobacteria strains.</title>
        <authorList>
            <person name="Klenk H.-P."/>
        </authorList>
    </citation>
    <scope>NUCLEOTIDE SEQUENCE [LARGE SCALE GENOMIC DNA]</scope>
    <source>
        <strain evidence="6 7">DSM 26341</strain>
    </source>
</reference>
<evidence type="ECO:0000313" key="6">
    <source>
        <dbReference type="EMBL" id="NYI67123.1"/>
    </source>
</evidence>
<keyword evidence="2 6" id="KW-0238">DNA-binding</keyword>
<dbReference type="SUPFAM" id="SSF46785">
    <property type="entry name" value="Winged helix' DNA-binding domain"/>
    <property type="match status" value="1"/>
</dbReference>
<evidence type="ECO:0000259" key="5">
    <source>
        <dbReference type="PROSITE" id="PS51078"/>
    </source>
</evidence>
<organism evidence="6 7">
    <name type="scientific">Spelaeicoccus albus</name>
    <dbReference type="NCBI Taxonomy" id="1280376"/>
    <lineage>
        <taxon>Bacteria</taxon>
        <taxon>Bacillati</taxon>
        <taxon>Actinomycetota</taxon>
        <taxon>Actinomycetes</taxon>
        <taxon>Micrococcales</taxon>
        <taxon>Brevibacteriaceae</taxon>
        <taxon>Spelaeicoccus</taxon>
    </lineage>
</organism>
<feature type="domain" description="IclR-ED" evidence="5">
    <location>
        <begin position="55"/>
        <end position="237"/>
    </location>
</feature>
<protein>
    <submittedName>
        <fullName evidence="6">DNA-binding IclR family transcriptional regulator</fullName>
    </submittedName>
</protein>
<keyword evidence="7" id="KW-1185">Reference proteome</keyword>
<dbReference type="PANTHER" id="PTHR30136:SF39">
    <property type="entry name" value="TRANSCRIPTIONAL REGULATORY PROTEIN"/>
    <property type="match status" value="1"/>
</dbReference>
<accession>A0A7Z0ACD0</accession>
<evidence type="ECO:0000313" key="7">
    <source>
        <dbReference type="Proteomes" id="UP000539111"/>
    </source>
</evidence>
<dbReference type="GO" id="GO:0003677">
    <property type="term" value="F:DNA binding"/>
    <property type="evidence" value="ECO:0007669"/>
    <property type="project" value="UniProtKB-KW"/>
</dbReference>
<dbReference type="Gene3D" id="3.30.450.40">
    <property type="match status" value="1"/>
</dbReference>
<dbReference type="GO" id="GO:0003700">
    <property type="term" value="F:DNA-binding transcription factor activity"/>
    <property type="evidence" value="ECO:0007669"/>
    <property type="project" value="TreeGrafter"/>
</dbReference>
<proteinExistence type="predicted"/>
<dbReference type="PROSITE" id="PS51078">
    <property type="entry name" value="ICLR_ED"/>
    <property type="match status" value="1"/>
</dbReference>
<evidence type="ECO:0000256" key="2">
    <source>
        <dbReference type="ARBA" id="ARBA00023125"/>
    </source>
</evidence>
<dbReference type="EMBL" id="JACBZP010000001">
    <property type="protein sequence ID" value="NYI67123.1"/>
    <property type="molecule type" value="Genomic_DNA"/>
</dbReference>
<dbReference type="PROSITE" id="PS51077">
    <property type="entry name" value="HTH_ICLR"/>
    <property type="match status" value="1"/>
</dbReference>
<dbReference type="InterPro" id="IPR036390">
    <property type="entry name" value="WH_DNA-bd_sf"/>
</dbReference>